<organism evidence="2 3">
    <name type="scientific">Sinanaerobacter chloroacetimidivorans</name>
    <dbReference type="NCBI Taxonomy" id="2818044"/>
    <lineage>
        <taxon>Bacteria</taxon>
        <taxon>Bacillati</taxon>
        <taxon>Bacillota</taxon>
        <taxon>Clostridia</taxon>
        <taxon>Peptostreptococcales</taxon>
        <taxon>Anaerovoracaceae</taxon>
        <taxon>Sinanaerobacter</taxon>
    </lineage>
</organism>
<reference evidence="2" key="1">
    <citation type="submission" date="2021-04" db="EMBL/GenBank/DDBJ databases">
        <title>Sinoanaerobacter chloroacetimidivorans sp. nov., an obligate anaerobic bacterium isolated from anaerobic sludge.</title>
        <authorList>
            <person name="Bao Y."/>
        </authorList>
    </citation>
    <scope>NUCLEOTIDE SEQUENCE</scope>
    <source>
        <strain evidence="2">BAD-6</strain>
    </source>
</reference>
<reference evidence="2" key="2">
    <citation type="submission" date="2021-04" db="EMBL/GenBank/DDBJ databases">
        <authorList>
            <person name="Liu J."/>
        </authorList>
    </citation>
    <scope>NUCLEOTIDE SEQUENCE</scope>
    <source>
        <strain evidence="2">BAD-6</strain>
    </source>
</reference>
<dbReference type="EMBL" id="JAGSND010000008">
    <property type="protein sequence ID" value="MBR0598767.1"/>
    <property type="molecule type" value="Genomic_DNA"/>
</dbReference>
<sequence length="234" mass="26224">MNIYLSEDSHRIVKTYLINQGHRLCEIRKCGVVYDAIASHADIFLCKIGQELMVAKEQYPMIKEALSRESMPFTLCRDSLGSRYPDNIKYNAVQLGSYFIHNTAFTASDLMKKVEQTGLKVIPVKQGYTKCSLVVVDEQSVITSDEGLARSLEKNKIDTLLISHGHVELPGFPYGFLGGASGRVGNEIIFHGDLSRHPDFERIKIFIEKRSLSVTYFKDFPLKDIGSVITGGTL</sequence>
<gene>
    <name evidence="2" type="ORF">KCX82_12825</name>
</gene>
<evidence type="ECO:0000313" key="2">
    <source>
        <dbReference type="EMBL" id="MBR0598767.1"/>
    </source>
</evidence>
<evidence type="ECO:0000313" key="3">
    <source>
        <dbReference type="Proteomes" id="UP000675664"/>
    </source>
</evidence>
<comment type="caution">
    <text evidence="2">The sequence shown here is derived from an EMBL/GenBank/DDBJ whole genome shotgun (WGS) entry which is preliminary data.</text>
</comment>
<dbReference type="Pfam" id="PF21778">
    <property type="entry name" value="DUF6873"/>
    <property type="match status" value="1"/>
</dbReference>
<protein>
    <recommendedName>
        <fullName evidence="1">DUF6873 domain-containing protein</fullName>
    </recommendedName>
</protein>
<name>A0A8J7W0W0_9FIRM</name>
<feature type="domain" description="DUF6873" evidence="1">
    <location>
        <begin position="8"/>
        <end position="229"/>
    </location>
</feature>
<keyword evidence="3" id="KW-1185">Reference proteome</keyword>
<dbReference type="AlphaFoldDB" id="A0A8J7W0W0"/>
<accession>A0A8J7W0W0</accession>
<dbReference type="Proteomes" id="UP000675664">
    <property type="component" value="Unassembled WGS sequence"/>
</dbReference>
<dbReference type="RefSeq" id="WP_227018894.1">
    <property type="nucleotide sequence ID" value="NZ_JAGSND010000008.1"/>
</dbReference>
<evidence type="ECO:0000259" key="1">
    <source>
        <dbReference type="Pfam" id="PF21778"/>
    </source>
</evidence>
<dbReference type="InterPro" id="IPR049238">
    <property type="entry name" value="DUF6873"/>
</dbReference>
<proteinExistence type="predicted"/>